<evidence type="ECO:0000256" key="1">
    <source>
        <dbReference type="SAM" id="Coils"/>
    </source>
</evidence>
<dbReference type="Proteomes" id="UP000826234">
    <property type="component" value="Unassembled WGS sequence"/>
</dbReference>
<gene>
    <name evidence="2" type="ORF">JD844_021332</name>
</gene>
<keyword evidence="1" id="KW-0175">Coiled coil</keyword>
<protein>
    <submittedName>
        <fullName evidence="2">Uncharacterized protein</fullName>
    </submittedName>
</protein>
<evidence type="ECO:0000313" key="3">
    <source>
        <dbReference type="Proteomes" id="UP000826234"/>
    </source>
</evidence>
<name>A0ABQ7STL2_PHRPL</name>
<organism evidence="2 3">
    <name type="scientific">Phrynosoma platyrhinos</name>
    <name type="common">Desert horned lizard</name>
    <dbReference type="NCBI Taxonomy" id="52577"/>
    <lineage>
        <taxon>Eukaryota</taxon>
        <taxon>Metazoa</taxon>
        <taxon>Chordata</taxon>
        <taxon>Craniata</taxon>
        <taxon>Vertebrata</taxon>
        <taxon>Euteleostomi</taxon>
        <taxon>Lepidosauria</taxon>
        <taxon>Squamata</taxon>
        <taxon>Bifurcata</taxon>
        <taxon>Unidentata</taxon>
        <taxon>Episquamata</taxon>
        <taxon>Toxicofera</taxon>
        <taxon>Iguania</taxon>
        <taxon>Phrynosomatidae</taxon>
        <taxon>Phrynosomatinae</taxon>
        <taxon>Phrynosoma</taxon>
    </lineage>
</organism>
<dbReference type="EMBL" id="JAIPUX010003289">
    <property type="protein sequence ID" value="KAH0620661.1"/>
    <property type="molecule type" value="Genomic_DNA"/>
</dbReference>
<accession>A0ABQ7STL2</accession>
<proteinExistence type="predicted"/>
<feature type="coiled-coil region" evidence="1">
    <location>
        <begin position="26"/>
        <end position="53"/>
    </location>
</feature>
<sequence length="69" mass="8052">MEHSDVNLSEPWLEIPPNPWTQRAFLEALEIYNAEKEERAKKAKAATKQQEESKVIKKSEETMSLLCYD</sequence>
<reference evidence="2 3" key="1">
    <citation type="journal article" date="2022" name="Gigascience">
        <title>A chromosome-level genome assembly and annotation of the desert horned lizard, Phrynosoma platyrhinos, provides insight into chromosomal rearrangements among reptiles.</title>
        <authorList>
            <person name="Koochekian N."/>
            <person name="Ascanio A."/>
            <person name="Farleigh K."/>
            <person name="Card D.C."/>
            <person name="Schield D.R."/>
            <person name="Castoe T.A."/>
            <person name="Jezkova T."/>
        </authorList>
    </citation>
    <scope>NUCLEOTIDE SEQUENCE [LARGE SCALE GENOMIC DNA]</scope>
    <source>
        <strain evidence="2">NK-2021</strain>
    </source>
</reference>
<keyword evidence="3" id="KW-1185">Reference proteome</keyword>
<evidence type="ECO:0000313" key="2">
    <source>
        <dbReference type="EMBL" id="KAH0620661.1"/>
    </source>
</evidence>
<comment type="caution">
    <text evidence="2">The sequence shown here is derived from an EMBL/GenBank/DDBJ whole genome shotgun (WGS) entry which is preliminary data.</text>
</comment>